<keyword evidence="3" id="KW-1133">Transmembrane helix</keyword>
<dbReference type="SUPFAM" id="SSF63737">
    <property type="entry name" value="Leukotriene A4 hydrolase N-terminal domain"/>
    <property type="match status" value="1"/>
</dbReference>
<gene>
    <name evidence="7" type="ORF">CHILSU_LOCUS10883</name>
</gene>
<dbReference type="Gene3D" id="2.60.40.1910">
    <property type="match status" value="1"/>
</dbReference>
<dbReference type="SUPFAM" id="SSF55486">
    <property type="entry name" value="Metalloproteases ('zincins'), catalytic domain"/>
    <property type="match status" value="1"/>
</dbReference>
<proteinExistence type="inferred from homology"/>
<dbReference type="PANTHER" id="PTHR11533">
    <property type="entry name" value="PROTEASE M1 ZINC METALLOPROTEASE"/>
    <property type="match status" value="1"/>
</dbReference>
<evidence type="ECO:0000259" key="6">
    <source>
        <dbReference type="Pfam" id="PF17900"/>
    </source>
</evidence>
<organism evidence="7 8">
    <name type="scientific">Chilo suppressalis</name>
    <name type="common">Asiatic rice borer moth</name>
    <dbReference type="NCBI Taxonomy" id="168631"/>
    <lineage>
        <taxon>Eukaryota</taxon>
        <taxon>Metazoa</taxon>
        <taxon>Ecdysozoa</taxon>
        <taxon>Arthropoda</taxon>
        <taxon>Hexapoda</taxon>
        <taxon>Insecta</taxon>
        <taxon>Pterygota</taxon>
        <taxon>Neoptera</taxon>
        <taxon>Endopterygota</taxon>
        <taxon>Lepidoptera</taxon>
        <taxon>Glossata</taxon>
        <taxon>Ditrysia</taxon>
        <taxon>Pyraloidea</taxon>
        <taxon>Crambidae</taxon>
        <taxon>Crambinae</taxon>
        <taxon>Chilo</taxon>
    </lineage>
</organism>
<dbReference type="Pfam" id="PF01433">
    <property type="entry name" value="Peptidase_M1"/>
    <property type="match status" value="1"/>
</dbReference>
<evidence type="ECO:0000259" key="4">
    <source>
        <dbReference type="Pfam" id="PF01433"/>
    </source>
</evidence>
<dbReference type="InterPro" id="IPR024571">
    <property type="entry name" value="ERAP1-like_C_dom"/>
</dbReference>
<evidence type="ECO:0000313" key="7">
    <source>
        <dbReference type="EMBL" id="CAH0693399.1"/>
    </source>
</evidence>
<dbReference type="EMBL" id="OU963901">
    <property type="protein sequence ID" value="CAH0693399.1"/>
    <property type="molecule type" value="Genomic_DNA"/>
</dbReference>
<accession>A0ABN8EH49</accession>
<feature type="domain" description="Peptidase M1 membrane alanine aminopeptidase" evidence="4">
    <location>
        <begin position="344"/>
        <end position="537"/>
    </location>
</feature>
<dbReference type="Pfam" id="PF17900">
    <property type="entry name" value="Peptidase_M1_N"/>
    <property type="match status" value="1"/>
</dbReference>
<dbReference type="Gene3D" id="1.25.50.20">
    <property type="match status" value="1"/>
</dbReference>
<name>A0ABN8EH49_CHISP</name>
<dbReference type="InterPro" id="IPR042097">
    <property type="entry name" value="Aminopeptidase_N-like_N_sf"/>
</dbReference>
<dbReference type="InterPro" id="IPR027268">
    <property type="entry name" value="Peptidase_M4/M1_CTD_sf"/>
</dbReference>
<feature type="compositionally biased region" description="Basic and acidic residues" evidence="2">
    <location>
        <begin position="1"/>
        <end position="18"/>
    </location>
</feature>
<evidence type="ECO:0000259" key="5">
    <source>
        <dbReference type="Pfam" id="PF11838"/>
    </source>
</evidence>
<dbReference type="Pfam" id="PF11838">
    <property type="entry name" value="ERAP1_C"/>
    <property type="match status" value="1"/>
</dbReference>
<dbReference type="Gene3D" id="1.10.390.10">
    <property type="entry name" value="Neutral Protease Domain 2"/>
    <property type="match status" value="1"/>
</dbReference>
<dbReference type="InterPro" id="IPR045357">
    <property type="entry name" value="Aminopeptidase_N-like_N"/>
</dbReference>
<evidence type="ECO:0000256" key="2">
    <source>
        <dbReference type="SAM" id="MobiDB-lite"/>
    </source>
</evidence>
<feature type="domain" description="ERAP1-like C-terminal" evidence="5">
    <location>
        <begin position="636"/>
        <end position="815"/>
    </location>
</feature>
<dbReference type="Gene3D" id="2.60.40.1730">
    <property type="entry name" value="tricorn interacting facor f3 domain"/>
    <property type="match status" value="1"/>
</dbReference>
<keyword evidence="8" id="KW-1185">Reference proteome</keyword>
<protein>
    <recommendedName>
        <fullName evidence="9">Aminopeptidase</fullName>
    </recommendedName>
</protein>
<feature type="transmembrane region" description="Helical" evidence="3">
    <location>
        <begin position="49"/>
        <end position="68"/>
    </location>
</feature>
<sequence length="907" mass="106792">MNGIDRRQLRSRQTEKSFRSRRVRTPWLRSGSIGARIKKKTFDDISYKMIRALFYFFLVAAVQGTFVVDEECLNYTIYPVQYELVISPYIYEDRAFYDCHLSITVIANAPDIRMIELDAKNMTISGESIKVYKGDRNIVDLPRPFIYDKERGKLYIYLSEALIPYKGRHLQNYVISMSFRKEVTFESSGVFLVKYYDENRKAKYLMQTRLSPNKAKYFIPCFDNPQFESVFKITVYQMPPESRVQYTNTSIVIAPEMKREILSDKRMVIHYVPSPQVALYQLAFHNSQFWNIQLSSKYTNDTLVVWAPRDELKNCFYILRFGIKIIDIIHEYSSVNRSLVTSPINVVGIPTYLNGYEIASWNQLTNNIIRVIYLPEFISVRQTEAMKFELAQQLSRIWLGNPGEEARTRWKQEWFKEGVATYLAYHFLAQYDYGAQHNKYKQSIDHYGINMKHLAMSHDWHHSTPALISFNDELAVKIPWRYKELVTMKTASLLWMVENWLGSEKFHQALVKYINSRRGKYISLQDFMQSLDHDTVECFHQFFNGSTASKILNSWFHHSGYPVIEVNVMRDSSSENVVQLKQKRFSFIENKRQETDLLIPISYIMQNMSNCFNCYQPRFTIGKQTYTFKENLNNGWIILNSHASGYYRVNYDEQTWKLIAQTLKENMGLIDEMNRAQIVNDVFALYVSGDMSLELAWYILDYLDKERSVLVWEAAISGYEMLRIDGANCHMTRTLYREWQSFLRMKVQSIYKILTNSIEQQRNTRLFRSRIIEFACSINYDKCLNYANLLVNQWRHKRTRIDPDARPACYYVIYESLDGFSSADTFNAYESEDKSYAEYVHRRESNFLKRIPMGEQRPSNITMSTMKPVIASTQKSPLIDDHTDKSHHIQSSVIILVLAILSVILVR</sequence>
<keyword evidence="3" id="KW-0472">Membrane</keyword>
<reference evidence="7" key="1">
    <citation type="submission" date="2021-12" db="EMBL/GenBank/DDBJ databases">
        <authorList>
            <person name="King R."/>
        </authorList>
    </citation>
    <scope>NUCLEOTIDE SEQUENCE</scope>
</reference>
<feature type="domain" description="Aminopeptidase N-like N-terminal" evidence="6">
    <location>
        <begin position="79"/>
        <end position="238"/>
    </location>
</feature>
<evidence type="ECO:0000256" key="1">
    <source>
        <dbReference type="ARBA" id="ARBA00010136"/>
    </source>
</evidence>
<evidence type="ECO:0000256" key="3">
    <source>
        <dbReference type="SAM" id="Phobius"/>
    </source>
</evidence>
<dbReference type="InterPro" id="IPR014782">
    <property type="entry name" value="Peptidase_M1_dom"/>
</dbReference>
<dbReference type="InterPro" id="IPR050344">
    <property type="entry name" value="Peptidase_M1_aminopeptidases"/>
</dbReference>
<dbReference type="Proteomes" id="UP001153292">
    <property type="component" value="Chromosome 8"/>
</dbReference>
<dbReference type="PANTHER" id="PTHR11533:SF299">
    <property type="entry name" value="AMINOPEPTIDASE"/>
    <property type="match status" value="1"/>
</dbReference>
<comment type="similarity">
    <text evidence="1">Belongs to the peptidase M1 family.</text>
</comment>
<evidence type="ECO:0008006" key="9">
    <source>
        <dbReference type="Google" id="ProtNLM"/>
    </source>
</evidence>
<feature type="region of interest" description="Disordered" evidence="2">
    <location>
        <begin position="1"/>
        <end position="22"/>
    </location>
</feature>
<evidence type="ECO:0000313" key="8">
    <source>
        <dbReference type="Proteomes" id="UP001153292"/>
    </source>
</evidence>
<keyword evidence="3" id="KW-0812">Transmembrane</keyword>